<evidence type="ECO:0000256" key="13">
    <source>
        <dbReference type="SAM" id="Phobius"/>
    </source>
</evidence>
<evidence type="ECO:0000256" key="3">
    <source>
        <dbReference type="ARBA" id="ARBA00004586"/>
    </source>
</evidence>
<evidence type="ECO:0000256" key="8">
    <source>
        <dbReference type="ARBA" id="ARBA00022824"/>
    </source>
</evidence>
<keyword evidence="10 13" id="KW-0472">Membrane</keyword>
<evidence type="ECO:0000256" key="9">
    <source>
        <dbReference type="ARBA" id="ARBA00022989"/>
    </source>
</evidence>
<dbReference type="EMBL" id="JAODAN010000010">
    <property type="protein sequence ID" value="KAK1921771.1"/>
    <property type="molecule type" value="Genomic_DNA"/>
</dbReference>
<evidence type="ECO:0000313" key="16">
    <source>
        <dbReference type="Proteomes" id="UP001182556"/>
    </source>
</evidence>
<dbReference type="PANTHER" id="PTHR28012:SF1">
    <property type="entry name" value="NUCLEAR FUSION PROTEIN KAR5"/>
    <property type="match status" value="1"/>
</dbReference>
<dbReference type="GO" id="GO:0048288">
    <property type="term" value="P:nuclear membrane fusion involved in karyogamy"/>
    <property type="evidence" value="ECO:0007669"/>
    <property type="project" value="InterPro"/>
</dbReference>
<dbReference type="GO" id="GO:0005789">
    <property type="term" value="C:endoplasmic reticulum membrane"/>
    <property type="evidence" value="ECO:0007669"/>
    <property type="project" value="UniProtKB-SubCell"/>
</dbReference>
<comment type="function">
    <text evidence="1">Required for nuclear membrane fusion during karyogamy.</text>
</comment>
<keyword evidence="8" id="KW-0256">Endoplasmic reticulum</keyword>
<keyword evidence="12" id="KW-0539">Nucleus</keyword>
<evidence type="ECO:0008006" key="17">
    <source>
        <dbReference type="Google" id="ProtNLM"/>
    </source>
</evidence>
<evidence type="ECO:0000256" key="5">
    <source>
        <dbReference type="ARBA" id="ARBA00022459"/>
    </source>
</evidence>
<keyword evidence="6 13" id="KW-0812">Transmembrane</keyword>
<evidence type="ECO:0000256" key="2">
    <source>
        <dbReference type="ARBA" id="ARBA00004126"/>
    </source>
</evidence>
<evidence type="ECO:0000256" key="6">
    <source>
        <dbReference type="ARBA" id="ARBA00022692"/>
    </source>
</evidence>
<protein>
    <recommendedName>
        <fullName evidence="17">Nuclear fusion protein KAR5</fullName>
    </recommendedName>
</protein>
<proteinExistence type="inferred from homology"/>
<evidence type="ECO:0000256" key="1">
    <source>
        <dbReference type="ARBA" id="ARBA00003389"/>
    </source>
</evidence>
<sequence length="479" mass="53577">MRFEPLYVVLLSPLAAFSTPAQPLDQVTRQLSFQLQQLGDTHSQHQDCHTSIASLVSVQCGRGGDGMDEKDRSALSIAFTICSMFSASQPVPHECSFWASIPTKPPEALSPDPRDCLAVLHRSPQDWSTYQGFLRDATQLCLALDGQRQADIAKDTYINATREKLHLLALLQTHEEHRERENVVIRELIKERMAAIKASFVSAEHLLLDLSLETERQHQALNDLDSLLSRLKSEGLNLLERLHADAISRSFETTNTVESSMREIKNSVISKVSEELAYLIQMHGDHLHSQQDDYASALARLIDSERVALGELSSQHMSKLESKYANLALDIQHSHSSLSSLRHDANVTLQLLHASQAQTIKSWTVQNETLATLIETAVTAKNLTAALLHAQNIVDTTLATANSWKHRSWAIPQLLAYGLSGSPFVALIFATLRTLFNIILTVLVASLAIFSARMRKVFLWIWRVLRQDLVLQTGLYVNR</sequence>
<organism evidence="15 16">
    <name type="scientific">Papiliotrema laurentii</name>
    <name type="common">Cryptococcus laurentii</name>
    <dbReference type="NCBI Taxonomy" id="5418"/>
    <lineage>
        <taxon>Eukaryota</taxon>
        <taxon>Fungi</taxon>
        <taxon>Dikarya</taxon>
        <taxon>Basidiomycota</taxon>
        <taxon>Agaricomycotina</taxon>
        <taxon>Tremellomycetes</taxon>
        <taxon>Tremellales</taxon>
        <taxon>Rhynchogastremaceae</taxon>
        <taxon>Papiliotrema</taxon>
    </lineage>
</organism>
<dbReference type="Proteomes" id="UP001182556">
    <property type="component" value="Unassembled WGS sequence"/>
</dbReference>
<comment type="similarity">
    <text evidence="4">Belongs to the KAR5 family.</text>
</comment>
<accession>A0AAD9CZ43</accession>
<reference evidence="15" key="1">
    <citation type="submission" date="2023-02" db="EMBL/GenBank/DDBJ databases">
        <title>Identification and recombinant expression of a fungal hydrolase from Papiliotrema laurentii that hydrolyzes apple cutin and clears colloidal polyester polyurethane.</title>
        <authorList>
            <consortium name="DOE Joint Genome Institute"/>
            <person name="Roman V.A."/>
            <person name="Bojanowski C."/>
            <person name="Crable B.R."/>
            <person name="Wagner D.N."/>
            <person name="Hung C.S."/>
            <person name="Nadeau L.J."/>
            <person name="Schratz L."/>
            <person name="Haridas S."/>
            <person name="Pangilinan J."/>
            <person name="Lipzen A."/>
            <person name="Na H."/>
            <person name="Yan M."/>
            <person name="Ng V."/>
            <person name="Grigoriev I.V."/>
            <person name="Spatafora J.W."/>
            <person name="Barlow D."/>
            <person name="Biffinger J."/>
            <person name="Kelley-Loughnane N."/>
            <person name="Varaljay V.A."/>
            <person name="Crookes-Goodson W.J."/>
        </authorList>
    </citation>
    <scope>NUCLEOTIDE SEQUENCE</scope>
    <source>
        <strain evidence="15">5307AH</strain>
    </source>
</reference>
<gene>
    <name evidence="15" type="ORF">DB88DRAFT_499159</name>
</gene>
<evidence type="ECO:0000256" key="14">
    <source>
        <dbReference type="SAM" id="SignalP"/>
    </source>
</evidence>
<evidence type="ECO:0000256" key="7">
    <source>
        <dbReference type="ARBA" id="ARBA00022729"/>
    </source>
</evidence>
<dbReference type="GO" id="GO:0000742">
    <property type="term" value="P:karyogamy involved in conjugation with cellular fusion"/>
    <property type="evidence" value="ECO:0007669"/>
    <property type="project" value="InterPro"/>
</dbReference>
<evidence type="ECO:0000256" key="11">
    <source>
        <dbReference type="ARBA" id="ARBA00023180"/>
    </source>
</evidence>
<dbReference type="GO" id="GO:0031965">
    <property type="term" value="C:nuclear membrane"/>
    <property type="evidence" value="ECO:0007669"/>
    <property type="project" value="UniProtKB-SubCell"/>
</dbReference>
<comment type="subcellular location">
    <subcellularLocation>
        <location evidence="3">Endoplasmic reticulum membrane</location>
    </subcellularLocation>
    <subcellularLocation>
        <location evidence="2">Nucleus membrane</location>
    </subcellularLocation>
</comment>
<comment type="caution">
    <text evidence="15">The sequence shown here is derived from an EMBL/GenBank/DDBJ whole genome shotgun (WGS) entry which is preliminary data.</text>
</comment>
<keyword evidence="16" id="KW-1185">Reference proteome</keyword>
<feature type="chain" id="PRO_5042113198" description="Nuclear fusion protein KAR5" evidence="14">
    <location>
        <begin position="22"/>
        <end position="479"/>
    </location>
</feature>
<feature type="signal peptide" evidence="14">
    <location>
        <begin position="1"/>
        <end position="21"/>
    </location>
</feature>
<evidence type="ECO:0000313" key="15">
    <source>
        <dbReference type="EMBL" id="KAK1921771.1"/>
    </source>
</evidence>
<keyword evidence="7 14" id="KW-0732">Signal</keyword>
<dbReference type="AlphaFoldDB" id="A0AAD9CZ43"/>
<name>A0AAD9CZ43_PAPLA</name>
<keyword evidence="11" id="KW-0325">Glycoprotein</keyword>
<keyword evidence="9 13" id="KW-1133">Transmembrane helix</keyword>
<feature type="transmembrane region" description="Helical" evidence="13">
    <location>
        <begin position="424"/>
        <end position="450"/>
    </location>
</feature>
<evidence type="ECO:0000256" key="4">
    <source>
        <dbReference type="ARBA" id="ARBA00010473"/>
    </source>
</evidence>
<evidence type="ECO:0000256" key="12">
    <source>
        <dbReference type="ARBA" id="ARBA00023242"/>
    </source>
</evidence>
<evidence type="ECO:0000256" key="10">
    <source>
        <dbReference type="ARBA" id="ARBA00023136"/>
    </source>
</evidence>
<keyword evidence="5" id="KW-0415">Karyogamy</keyword>
<dbReference type="PANTHER" id="PTHR28012">
    <property type="entry name" value="NUCLEAR FUSION PROTEIN KAR5"/>
    <property type="match status" value="1"/>
</dbReference>
<dbReference type="InterPro" id="IPR007292">
    <property type="entry name" value="Nuclear_fusion_Kar5"/>
</dbReference>